<evidence type="ECO:0000313" key="5">
    <source>
        <dbReference type="EMBL" id="CDI79739.1"/>
    </source>
</evidence>
<organism evidence="5 6">
    <name type="scientific">Eimeria acervulina</name>
    <name type="common">Coccidian parasite</name>
    <dbReference type="NCBI Taxonomy" id="5801"/>
    <lineage>
        <taxon>Eukaryota</taxon>
        <taxon>Sar</taxon>
        <taxon>Alveolata</taxon>
        <taxon>Apicomplexa</taxon>
        <taxon>Conoidasida</taxon>
        <taxon>Coccidia</taxon>
        <taxon>Eucoccidiorida</taxon>
        <taxon>Eimeriorina</taxon>
        <taxon>Eimeriidae</taxon>
        <taxon>Eimeria</taxon>
    </lineage>
</organism>
<feature type="signal peptide" evidence="4">
    <location>
        <begin position="1"/>
        <end position="25"/>
    </location>
</feature>
<keyword evidence="3" id="KW-0812">Transmembrane</keyword>
<feature type="chain" id="PRO_5004669965" evidence="4">
    <location>
        <begin position="26"/>
        <end position="666"/>
    </location>
</feature>
<keyword evidence="6" id="KW-1185">Reference proteome</keyword>
<keyword evidence="4" id="KW-0732">Signal</keyword>
<proteinExistence type="predicted"/>
<dbReference type="EMBL" id="HG671074">
    <property type="protein sequence ID" value="CDI79739.1"/>
    <property type="molecule type" value="Genomic_DNA"/>
</dbReference>
<feature type="transmembrane region" description="Helical" evidence="3">
    <location>
        <begin position="109"/>
        <end position="127"/>
    </location>
</feature>
<reference evidence="5" key="2">
    <citation type="submission" date="2013-10" db="EMBL/GenBank/DDBJ databases">
        <authorList>
            <person name="Aslett M."/>
        </authorList>
    </citation>
    <scope>NUCLEOTIDE SEQUENCE</scope>
    <source>
        <strain evidence="5">Houghton</strain>
    </source>
</reference>
<accession>U6GMA9</accession>
<reference evidence="5" key="1">
    <citation type="submission" date="2013-10" db="EMBL/GenBank/DDBJ databases">
        <title>Genomic analysis of the causative agents of coccidiosis in chickens.</title>
        <authorList>
            <person name="Reid A.J."/>
            <person name="Blake D."/>
            <person name="Billington K."/>
            <person name="Browne H."/>
            <person name="Dunn M."/>
            <person name="Hung S."/>
            <person name="Kawahara F."/>
            <person name="Miranda-Saavedra D."/>
            <person name="Mourier T."/>
            <person name="Nagra H."/>
            <person name="Otto T.D."/>
            <person name="Rawlings N."/>
            <person name="Sanchez A."/>
            <person name="Sanders M."/>
            <person name="Subramaniam C."/>
            <person name="Tay Y."/>
            <person name="Dear P."/>
            <person name="Doerig C."/>
            <person name="Gruber A."/>
            <person name="Parkinson J."/>
            <person name="Shirley M."/>
            <person name="Wan K.L."/>
            <person name="Berriman M."/>
            <person name="Tomley F."/>
            <person name="Pain A."/>
        </authorList>
    </citation>
    <scope>NUCLEOTIDE SEQUENCE</scope>
    <source>
        <strain evidence="5">Houghton</strain>
    </source>
</reference>
<keyword evidence="1" id="KW-0175">Coiled coil</keyword>
<dbReference type="Proteomes" id="UP000018050">
    <property type="component" value="Unassembled WGS sequence"/>
</dbReference>
<dbReference type="VEuPathDB" id="ToxoDB:EAH_00012100"/>
<dbReference type="GeneID" id="25269280"/>
<evidence type="ECO:0000256" key="2">
    <source>
        <dbReference type="SAM" id="MobiDB-lite"/>
    </source>
</evidence>
<gene>
    <name evidence="5" type="ORF">EAH_00012100</name>
</gene>
<evidence type="ECO:0000256" key="4">
    <source>
        <dbReference type="SAM" id="SignalP"/>
    </source>
</evidence>
<name>U6GMA9_EIMAC</name>
<feature type="region of interest" description="Disordered" evidence="2">
    <location>
        <begin position="40"/>
        <end position="85"/>
    </location>
</feature>
<keyword evidence="3" id="KW-0472">Membrane</keyword>
<feature type="coiled-coil region" evidence="1">
    <location>
        <begin position="390"/>
        <end position="417"/>
    </location>
</feature>
<sequence>MKHVTVWEFLFLLSSCRLCLQWTSATPQFPSVYKPWQEGEGPQQENWGLGTGLSEENNSIQGGISHASPNAAEGGTGNVEAPAPPVDNAASVFPASVHTTGGPKLASKVAAIGFSLLIFYLGLFTFLTRGETPPPTPIEAPSTPAELPAEEQPLEVRLRNISEAAHTSKVIADVIGTPYALTLQSEIERAVEELKEPQEEHALEENLKAANRRIGDLSELGREYVGSLAAKHASTVVFPVLTVKDGDKDVPLVELVNMYDDNTVVRSAFTAFESLREEFKSTSEFISQLSDELRNGPAYETEQDRAELEHLAGGVGYLTALVETGSRSVTVASRLKSVVVEGMHALMCREVKDAVLSFESDCDMFQAVQTVMKRSEPPPTTDPSDYLNACNSLEKRLAELQGVGDEMNAQMEELQRSRSLQSAYQATVEFGQTMDQAEGGLRNAFDIVTGVGVDLDVLQKGSPDLIPDKVALQYALVSQESRSILDMLQELGTRVEKLRADRVNAPSDDVVELSADPLATMLTEMYGIESTAEGVLASAKEQQQALTEMAGEQDIAAHIREYTSRLAALQRAKSSARMLSAEVAFFLALEEELKRQVDIAAEAANFNFPVQSSFGKKMRRLEELFSEAVSEAIGAKVLTNVEECLAKTRGLLETMGQLIRVSLART</sequence>
<dbReference type="OMA" id="TISAAWI"/>
<dbReference type="RefSeq" id="XP_013250207.1">
    <property type="nucleotide sequence ID" value="XM_013394753.1"/>
</dbReference>
<evidence type="ECO:0000313" key="6">
    <source>
        <dbReference type="Proteomes" id="UP000018050"/>
    </source>
</evidence>
<protein>
    <submittedName>
        <fullName evidence="5">Uncharacterized protein</fullName>
    </submittedName>
</protein>
<keyword evidence="3" id="KW-1133">Transmembrane helix</keyword>
<evidence type="ECO:0000256" key="3">
    <source>
        <dbReference type="SAM" id="Phobius"/>
    </source>
</evidence>
<dbReference type="OrthoDB" id="348202at2759"/>
<dbReference type="AlphaFoldDB" id="U6GMA9"/>
<evidence type="ECO:0000256" key="1">
    <source>
        <dbReference type="SAM" id="Coils"/>
    </source>
</evidence>